<dbReference type="PROSITE" id="PS51257">
    <property type="entry name" value="PROKAR_LIPOPROTEIN"/>
    <property type="match status" value="1"/>
</dbReference>
<name>A0A0P7E0E2_9GAMM</name>
<organism evidence="1 2">
    <name type="scientific">Pseudoalteromonas lipolytica</name>
    <dbReference type="NCBI Taxonomy" id="570156"/>
    <lineage>
        <taxon>Bacteria</taxon>
        <taxon>Pseudomonadati</taxon>
        <taxon>Pseudomonadota</taxon>
        <taxon>Gammaproteobacteria</taxon>
        <taxon>Alteromonadales</taxon>
        <taxon>Pseudoalteromonadaceae</taxon>
        <taxon>Pseudoalteromonas</taxon>
    </lineage>
</organism>
<proteinExistence type="predicted"/>
<gene>
    <name evidence="1" type="ORF">AOG27_10520</name>
</gene>
<accession>A0A0P7E0E2</accession>
<dbReference type="AlphaFoldDB" id="A0A0P7E0E2"/>
<evidence type="ECO:0008006" key="3">
    <source>
        <dbReference type="Google" id="ProtNLM"/>
    </source>
</evidence>
<dbReference type="EMBL" id="LJTC01000006">
    <property type="protein sequence ID" value="KPM83526.1"/>
    <property type="molecule type" value="Genomic_DNA"/>
</dbReference>
<comment type="caution">
    <text evidence="1">The sequence shown here is derived from an EMBL/GenBank/DDBJ whole genome shotgun (WGS) entry which is preliminary data.</text>
</comment>
<reference evidence="1 2" key="1">
    <citation type="submission" date="2015-09" db="EMBL/GenBank/DDBJ databases">
        <title>Draft Genome Sequence of Pseudoalteromonas lipolytica UCD-48B.</title>
        <authorList>
            <person name="Krusor M."/>
            <person name="Coil D.A."/>
            <person name="Lang J.M."/>
            <person name="Eisen J.A."/>
            <person name="Alexiev A."/>
        </authorList>
    </citation>
    <scope>NUCLEOTIDE SEQUENCE [LARGE SCALE GENOMIC DNA]</scope>
    <source>
        <strain evidence="1 2">UCD-48B</strain>
    </source>
</reference>
<evidence type="ECO:0000313" key="2">
    <source>
        <dbReference type="Proteomes" id="UP000050378"/>
    </source>
</evidence>
<dbReference type="OrthoDB" id="9928901at2"/>
<dbReference type="Proteomes" id="UP000050378">
    <property type="component" value="Unassembled WGS sequence"/>
</dbReference>
<dbReference type="PATRIC" id="fig|570156.3.peg.3193"/>
<protein>
    <recommendedName>
        <fullName evidence="3">Lipoprotein</fullName>
    </recommendedName>
</protein>
<sequence>MKKFILSTFCIITVGCASTEQGASFSGASFEYIEPIGSDIAYLQLETEEKTDGFGLAPYPHTAIIYELCSREGENSTFGYAGDIKVSTELKLGNPATVKVASGKPIFVAFGLIHPVNGYECTSKYIFTPERGKTYSMVNSVSWSECPTKVGVISNDNQVLPINGLQVLDKATNLQLENKGVNVIRKKCKT</sequence>
<dbReference type="RefSeq" id="WP_054552982.1">
    <property type="nucleotide sequence ID" value="NZ_LJTC01000006.1"/>
</dbReference>
<evidence type="ECO:0000313" key="1">
    <source>
        <dbReference type="EMBL" id="KPM83526.1"/>
    </source>
</evidence>
<dbReference type="STRING" id="570156.AOG27_10520"/>